<dbReference type="SUPFAM" id="SSF54373">
    <property type="entry name" value="FAD-linked reductases, C-terminal domain"/>
    <property type="match status" value="1"/>
</dbReference>
<protein>
    <recommendedName>
        <fullName evidence="10">Phenol 2-monooxygenase</fullName>
    </recommendedName>
</protein>
<evidence type="ECO:0000256" key="4">
    <source>
        <dbReference type="ARBA" id="ARBA00023002"/>
    </source>
</evidence>
<dbReference type="GO" id="GO:0071949">
    <property type="term" value="F:FAD binding"/>
    <property type="evidence" value="ECO:0007669"/>
    <property type="project" value="InterPro"/>
</dbReference>
<dbReference type="GO" id="GO:0016709">
    <property type="term" value="F:oxidoreductase activity, acting on paired donors, with incorporation or reduction of molecular oxygen, NAD(P)H as one donor, and incorporation of one atom of oxygen"/>
    <property type="evidence" value="ECO:0007669"/>
    <property type="project" value="UniProtKB-ARBA"/>
</dbReference>
<reference evidence="8" key="1">
    <citation type="journal article" date="2020" name="Stud. Mycol.">
        <title>101 Dothideomycetes genomes: a test case for predicting lifestyles and emergence of pathogens.</title>
        <authorList>
            <person name="Haridas S."/>
            <person name="Albert R."/>
            <person name="Binder M."/>
            <person name="Bloem J."/>
            <person name="Labutti K."/>
            <person name="Salamov A."/>
            <person name="Andreopoulos B."/>
            <person name="Baker S."/>
            <person name="Barry K."/>
            <person name="Bills G."/>
            <person name="Bluhm B."/>
            <person name="Cannon C."/>
            <person name="Castanera R."/>
            <person name="Culley D."/>
            <person name="Daum C."/>
            <person name="Ezra D."/>
            <person name="Gonzalez J."/>
            <person name="Henrissat B."/>
            <person name="Kuo A."/>
            <person name="Liang C."/>
            <person name="Lipzen A."/>
            <person name="Lutzoni F."/>
            <person name="Magnuson J."/>
            <person name="Mondo S."/>
            <person name="Nolan M."/>
            <person name="Ohm R."/>
            <person name="Pangilinan J."/>
            <person name="Park H.-J."/>
            <person name="Ramirez L."/>
            <person name="Alfaro M."/>
            <person name="Sun H."/>
            <person name="Tritt A."/>
            <person name="Yoshinaga Y."/>
            <person name="Zwiers L.-H."/>
            <person name="Turgeon B."/>
            <person name="Goodwin S."/>
            <person name="Spatafora J."/>
            <person name="Crous P."/>
            <person name="Grigoriev I."/>
        </authorList>
    </citation>
    <scope>NUCLEOTIDE SEQUENCE</scope>
    <source>
        <strain evidence="8">CBS 130266</strain>
    </source>
</reference>
<comment type="caution">
    <text evidence="8">The sequence shown here is derived from an EMBL/GenBank/DDBJ whole genome shotgun (WGS) entry which is preliminary data.</text>
</comment>
<dbReference type="AlphaFoldDB" id="A0A9P4U531"/>
<keyword evidence="2" id="KW-0285">Flavoprotein</keyword>
<evidence type="ECO:0000256" key="3">
    <source>
        <dbReference type="ARBA" id="ARBA00022827"/>
    </source>
</evidence>
<dbReference type="PANTHER" id="PTHR43004:SF4">
    <property type="entry name" value="FAD-BINDING DOMAIN-CONTAINING PROTEIN"/>
    <property type="match status" value="1"/>
</dbReference>
<dbReference type="InterPro" id="IPR036188">
    <property type="entry name" value="FAD/NAD-bd_sf"/>
</dbReference>
<dbReference type="InterPro" id="IPR038220">
    <property type="entry name" value="PHOX_C_sf"/>
</dbReference>
<dbReference type="InterPro" id="IPR002938">
    <property type="entry name" value="FAD-bd"/>
</dbReference>
<organism evidence="8 9">
    <name type="scientific">Tothia fuscella</name>
    <dbReference type="NCBI Taxonomy" id="1048955"/>
    <lineage>
        <taxon>Eukaryota</taxon>
        <taxon>Fungi</taxon>
        <taxon>Dikarya</taxon>
        <taxon>Ascomycota</taxon>
        <taxon>Pezizomycotina</taxon>
        <taxon>Dothideomycetes</taxon>
        <taxon>Pleosporomycetidae</taxon>
        <taxon>Venturiales</taxon>
        <taxon>Cylindrosympodiaceae</taxon>
        <taxon>Tothia</taxon>
    </lineage>
</organism>
<keyword evidence="3" id="KW-0274">FAD</keyword>
<accession>A0A9P4U531</accession>
<evidence type="ECO:0000256" key="1">
    <source>
        <dbReference type="ARBA" id="ARBA00007801"/>
    </source>
</evidence>
<evidence type="ECO:0000259" key="7">
    <source>
        <dbReference type="Pfam" id="PF07976"/>
    </source>
</evidence>
<keyword evidence="9" id="KW-1185">Reference proteome</keyword>
<feature type="domain" description="Phenol hydroxylase-like C-terminal dimerisation" evidence="7">
    <location>
        <begin position="506"/>
        <end position="720"/>
    </location>
</feature>
<dbReference type="Gene3D" id="3.30.9.10">
    <property type="entry name" value="D-Amino Acid Oxidase, subunit A, domain 2"/>
    <property type="match status" value="1"/>
</dbReference>
<dbReference type="Pfam" id="PF01494">
    <property type="entry name" value="FAD_binding_3"/>
    <property type="match status" value="1"/>
</dbReference>
<feature type="region of interest" description="Disordered" evidence="5">
    <location>
        <begin position="1"/>
        <end position="65"/>
    </location>
</feature>
<comment type="similarity">
    <text evidence="1">Belongs to the PheA/TfdB FAD monooxygenase family.</text>
</comment>
<keyword evidence="4" id="KW-0560">Oxidoreductase</keyword>
<feature type="domain" description="FAD-binding" evidence="6">
    <location>
        <begin position="120"/>
        <end position="473"/>
    </location>
</feature>
<dbReference type="InterPro" id="IPR012941">
    <property type="entry name" value="Phe_hydrox_C_dim_dom"/>
</dbReference>
<dbReference type="Gene3D" id="3.50.50.60">
    <property type="entry name" value="FAD/NAD(P)-binding domain"/>
    <property type="match status" value="1"/>
</dbReference>
<dbReference type="PRINTS" id="PR00420">
    <property type="entry name" value="RNGMNOXGNASE"/>
</dbReference>
<dbReference type="Gene3D" id="3.40.30.20">
    <property type="match status" value="1"/>
</dbReference>
<dbReference type="OrthoDB" id="5325318at2759"/>
<evidence type="ECO:0000313" key="8">
    <source>
        <dbReference type="EMBL" id="KAF2436552.1"/>
    </source>
</evidence>
<dbReference type="PANTHER" id="PTHR43004">
    <property type="entry name" value="TRK SYSTEM POTASSIUM UPTAKE PROTEIN"/>
    <property type="match status" value="1"/>
</dbReference>
<name>A0A9P4U531_9PEZI</name>
<feature type="region of interest" description="Disordered" evidence="5">
    <location>
        <begin position="87"/>
        <end position="116"/>
    </location>
</feature>
<evidence type="ECO:0000256" key="5">
    <source>
        <dbReference type="SAM" id="MobiDB-lite"/>
    </source>
</evidence>
<evidence type="ECO:0000313" key="9">
    <source>
        <dbReference type="Proteomes" id="UP000800235"/>
    </source>
</evidence>
<dbReference type="SUPFAM" id="SSF52833">
    <property type="entry name" value="Thioredoxin-like"/>
    <property type="match status" value="1"/>
</dbReference>
<dbReference type="SUPFAM" id="SSF51905">
    <property type="entry name" value="FAD/NAD(P)-binding domain"/>
    <property type="match status" value="1"/>
</dbReference>
<proteinExistence type="inferred from homology"/>
<dbReference type="Proteomes" id="UP000800235">
    <property type="component" value="Unassembled WGS sequence"/>
</dbReference>
<dbReference type="EMBL" id="MU007010">
    <property type="protein sequence ID" value="KAF2436552.1"/>
    <property type="molecule type" value="Genomic_DNA"/>
</dbReference>
<evidence type="ECO:0000256" key="2">
    <source>
        <dbReference type="ARBA" id="ARBA00022630"/>
    </source>
</evidence>
<dbReference type="InterPro" id="IPR050641">
    <property type="entry name" value="RIFMO-like"/>
</dbReference>
<dbReference type="InterPro" id="IPR036249">
    <property type="entry name" value="Thioredoxin-like_sf"/>
</dbReference>
<evidence type="ECO:0008006" key="10">
    <source>
        <dbReference type="Google" id="ProtNLM"/>
    </source>
</evidence>
<gene>
    <name evidence="8" type="ORF">EJ08DRAFT_150720</name>
</gene>
<feature type="compositionally biased region" description="Pro residues" evidence="5">
    <location>
        <begin position="105"/>
        <end position="116"/>
    </location>
</feature>
<sequence>MFDWRSSMQKKRRDTQSSRSLSIGRPDTAKYDSRSTSSWGQDELSGGRPPSRLDIRPLTPKDSTKDLHDAAVPQFQQLDELNAQLGRMQMQSSKSCKRKKHPLRQLPPRPPTPPTPTCSDVLVVGAGPAGLMLTCNLIRFGVNAEIIDNRSEKTMTGRADGLQPKTIETLKQMRLADRLLLKGVKVFDINIWLSTTEQTLQRVGKEVQFPPSLDCLDPYLLLAHQGFVEDIFLKDIMERGVTVRHKITFVDYQTVPGPNSVEVVCKSSDSQAKTTLNTRYLVGCDGSHSNVRKAIGARPVGSSYDAVWGVIDGVLETDFPDIYSKTVIHNEEIGSVLLHPRERNMTRLYIELKRELREGARKDELDQDFVIRLAEEVFEPYYIRWKSVEWFGRYQIGQKTASKFADDENKVFIAGDATHTQSPNASQGMNHSMHDSWNLGWKLNLAVRGLAKPSLLATYEEERRQVAEDLMDFDHEHAEALASGDTGALLDNFHRNVRFISGFGADYGPNVLNVPQKGCVMGGLRAGSLLPPSKVTRKIDSNPVDIQLDIPVLGQFRMYFFAQNLDEVRPFLDILSEHALSYSSIMGKLTCATNASYISQPPYAAASDEIIRPERYTTISGLFTFALVLQSRSHDFEIEDLPPLWRDSKFTCYIDNVPHLDTKGQSCTEKWFGAVTGSEVGIAVVRPDGYVGTVGRFVGRAKENGAKATKWLDGYLDAFLTAGY</sequence>
<evidence type="ECO:0000259" key="6">
    <source>
        <dbReference type="Pfam" id="PF01494"/>
    </source>
</evidence>
<dbReference type="Pfam" id="PF07976">
    <property type="entry name" value="Phe_hydrox_dim"/>
    <property type="match status" value="1"/>
</dbReference>